<comment type="caution">
    <text evidence="1">The sequence shown here is derived from an EMBL/GenBank/DDBJ whole genome shotgun (WGS) entry which is preliminary data.</text>
</comment>
<dbReference type="AlphaFoldDB" id="A0AA39YB67"/>
<evidence type="ECO:0000313" key="2">
    <source>
        <dbReference type="Proteomes" id="UP001174936"/>
    </source>
</evidence>
<protein>
    <submittedName>
        <fullName evidence="1">Uncharacterized protein</fullName>
    </submittedName>
</protein>
<keyword evidence="2" id="KW-1185">Reference proteome</keyword>
<accession>A0AA39YB67</accession>
<dbReference type="EMBL" id="JAULSV010000003">
    <property type="protein sequence ID" value="KAK0649308.1"/>
    <property type="molecule type" value="Genomic_DNA"/>
</dbReference>
<reference evidence="1" key="1">
    <citation type="submission" date="2023-06" db="EMBL/GenBank/DDBJ databases">
        <title>Genome-scale phylogeny and comparative genomics of the fungal order Sordariales.</title>
        <authorList>
            <consortium name="Lawrence Berkeley National Laboratory"/>
            <person name="Hensen N."/>
            <person name="Bonometti L."/>
            <person name="Westerberg I."/>
            <person name="Brannstrom I.O."/>
            <person name="Guillou S."/>
            <person name="Cros-Aarteil S."/>
            <person name="Calhoun S."/>
            <person name="Haridas S."/>
            <person name="Kuo A."/>
            <person name="Mondo S."/>
            <person name="Pangilinan J."/>
            <person name="Riley R."/>
            <person name="Labutti K."/>
            <person name="Andreopoulos B."/>
            <person name="Lipzen A."/>
            <person name="Chen C."/>
            <person name="Yanf M."/>
            <person name="Daum C."/>
            <person name="Ng V."/>
            <person name="Clum A."/>
            <person name="Steindorff A."/>
            <person name="Ohm R."/>
            <person name="Martin F."/>
            <person name="Silar P."/>
            <person name="Natvig D."/>
            <person name="Lalanne C."/>
            <person name="Gautier V."/>
            <person name="Ament-Velasquez S.L."/>
            <person name="Kruys A."/>
            <person name="Hutchinson M.I."/>
            <person name="Powell A.J."/>
            <person name="Barry K."/>
            <person name="Miller A.N."/>
            <person name="Grigoriev I.V."/>
            <person name="Debuchy R."/>
            <person name="Gladieux P."/>
            <person name="Thoren M.H."/>
            <person name="Johannesson H."/>
        </authorList>
    </citation>
    <scope>NUCLEOTIDE SEQUENCE</scope>
    <source>
        <strain evidence="1">SMH2532-1</strain>
    </source>
</reference>
<sequence>MKVRRMRMDVMRGVIVAVVAAVMVMRWGVDASLSTLWSLRGRSFISQAFFFVRSAGWKVRCTAMSFLTPLVGLG</sequence>
<dbReference type="Proteomes" id="UP001174936">
    <property type="component" value="Unassembled WGS sequence"/>
</dbReference>
<evidence type="ECO:0000313" key="1">
    <source>
        <dbReference type="EMBL" id="KAK0649308.1"/>
    </source>
</evidence>
<name>A0AA39YB67_9PEZI</name>
<proteinExistence type="predicted"/>
<organism evidence="1 2">
    <name type="scientific">Cercophora newfieldiana</name>
    <dbReference type="NCBI Taxonomy" id="92897"/>
    <lineage>
        <taxon>Eukaryota</taxon>
        <taxon>Fungi</taxon>
        <taxon>Dikarya</taxon>
        <taxon>Ascomycota</taxon>
        <taxon>Pezizomycotina</taxon>
        <taxon>Sordariomycetes</taxon>
        <taxon>Sordariomycetidae</taxon>
        <taxon>Sordariales</taxon>
        <taxon>Lasiosphaeriaceae</taxon>
        <taxon>Cercophora</taxon>
    </lineage>
</organism>
<gene>
    <name evidence="1" type="ORF">B0T16DRAFT_409816</name>
</gene>